<sequence length="301" mass="32893">MPDHVLLTRFNLPTGGAEGLVRAREGWLLDRVQMFERYCLPSVRAQRGAAVTWIVYLDPESPDWLRARIGAWVQRSGLVPVFRSTVSAADLAADLAAHVDRRHATLLTTNLDNDDGLAVDAAARLQAAARACPAPRTALYLRHGIVLATPRVHLRSDRRNAFCSVHEPWEGAVTCWADWHNRLQRQMPATVLGGDPGWVQVVHGRNVSNRVRGRLVAPARYAAVLPALADLAPPGRGAVVADRLVAHPLRELRARVRSSVRDALLATTGTAGVERVSAVLARHRRGTRARAAARADLGRGR</sequence>
<organism evidence="1 2">
    <name type="scientific">Nocardioides zeae</name>
    <dbReference type="NCBI Taxonomy" id="1457234"/>
    <lineage>
        <taxon>Bacteria</taxon>
        <taxon>Bacillati</taxon>
        <taxon>Actinomycetota</taxon>
        <taxon>Actinomycetes</taxon>
        <taxon>Propionibacteriales</taxon>
        <taxon>Nocardioidaceae</taxon>
        <taxon>Nocardioides</taxon>
    </lineage>
</organism>
<accession>A0A6P0HI40</accession>
<dbReference type="RefSeq" id="WP_163770597.1">
    <property type="nucleotide sequence ID" value="NZ_JAAGXA010000001.1"/>
</dbReference>
<dbReference type="EMBL" id="JAAGXA010000001">
    <property type="protein sequence ID" value="NEN77295.1"/>
    <property type="molecule type" value="Genomic_DNA"/>
</dbReference>
<protein>
    <recommendedName>
        <fullName evidence="3">Rhamnosyltransferase</fullName>
    </recommendedName>
</protein>
<dbReference type="InterPro" id="IPR021466">
    <property type="entry name" value="Put_rhamnosyl_transferase"/>
</dbReference>
<evidence type="ECO:0008006" key="3">
    <source>
        <dbReference type="Google" id="ProtNLM"/>
    </source>
</evidence>
<proteinExistence type="predicted"/>
<gene>
    <name evidence="1" type="ORF">G3T38_03295</name>
</gene>
<dbReference type="Pfam" id="PF11316">
    <property type="entry name" value="Rhamno_transf"/>
    <property type="match status" value="1"/>
</dbReference>
<dbReference type="Proteomes" id="UP000468687">
    <property type="component" value="Unassembled WGS sequence"/>
</dbReference>
<keyword evidence="2" id="KW-1185">Reference proteome</keyword>
<evidence type="ECO:0000313" key="1">
    <source>
        <dbReference type="EMBL" id="NEN77295.1"/>
    </source>
</evidence>
<comment type="caution">
    <text evidence="1">The sequence shown here is derived from an EMBL/GenBank/DDBJ whole genome shotgun (WGS) entry which is preliminary data.</text>
</comment>
<dbReference type="AlphaFoldDB" id="A0A6P0HI40"/>
<reference evidence="1 2" key="1">
    <citation type="journal article" date="2014" name="Int. J. Syst. Evol. Microbiol.">
        <title>Nocardioides zeae sp. nov., isolated from the stem of Zea mays.</title>
        <authorList>
            <person name="Glaeser S.P."/>
            <person name="McInroy J.A."/>
            <person name="Busse H.J."/>
            <person name="Kampfer P."/>
        </authorList>
    </citation>
    <scope>NUCLEOTIDE SEQUENCE [LARGE SCALE GENOMIC DNA]</scope>
    <source>
        <strain evidence="1 2">JCM 30728</strain>
    </source>
</reference>
<evidence type="ECO:0000313" key="2">
    <source>
        <dbReference type="Proteomes" id="UP000468687"/>
    </source>
</evidence>
<name>A0A6P0HI40_9ACTN</name>